<dbReference type="Proteomes" id="UP001347146">
    <property type="component" value="Unassembled WGS sequence"/>
</dbReference>
<evidence type="ECO:0000313" key="1">
    <source>
        <dbReference type="EMBL" id="MEE3850848.1"/>
    </source>
</evidence>
<accession>A0ABU7MCM6</accession>
<protein>
    <submittedName>
        <fullName evidence="1">SRPBCC family protein</fullName>
    </submittedName>
</protein>
<dbReference type="InterPro" id="IPR019587">
    <property type="entry name" value="Polyketide_cyclase/dehydratase"/>
</dbReference>
<reference evidence="1 2" key="1">
    <citation type="submission" date="2024-01" db="EMBL/GenBank/DDBJ databases">
        <title>Draft genome sequence of Gordonia sp. LSe1-13.</title>
        <authorList>
            <person name="Suphannarot A."/>
            <person name="Mingma R."/>
        </authorList>
    </citation>
    <scope>NUCLEOTIDE SEQUENCE [LARGE SCALE GENOMIC DNA]</scope>
    <source>
        <strain evidence="1 2">LSe1-13</strain>
    </source>
</reference>
<comment type="caution">
    <text evidence="1">The sequence shown here is derived from an EMBL/GenBank/DDBJ whole genome shotgun (WGS) entry which is preliminary data.</text>
</comment>
<proteinExistence type="predicted"/>
<organism evidence="1 2">
    <name type="scientific">Gordonia sesuvii</name>
    <dbReference type="NCBI Taxonomy" id="3116777"/>
    <lineage>
        <taxon>Bacteria</taxon>
        <taxon>Bacillati</taxon>
        <taxon>Actinomycetota</taxon>
        <taxon>Actinomycetes</taxon>
        <taxon>Mycobacteriales</taxon>
        <taxon>Gordoniaceae</taxon>
        <taxon>Gordonia</taxon>
    </lineage>
</organism>
<dbReference type="EMBL" id="JAZDUF010000003">
    <property type="protein sequence ID" value="MEE3850848.1"/>
    <property type="molecule type" value="Genomic_DNA"/>
</dbReference>
<dbReference type="Pfam" id="PF10604">
    <property type="entry name" value="Polyketide_cyc2"/>
    <property type="match status" value="1"/>
</dbReference>
<dbReference type="InterPro" id="IPR023393">
    <property type="entry name" value="START-like_dom_sf"/>
</dbReference>
<keyword evidence="2" id="KW-1185">Reference proteome</keyword>
<dbReference type="Gene3D" id="3.30.530.20">
    <property type="match status" value="1"/>
</dbReference>
<dbReference type="RefSeq" id="WP_330432534.1">
    <property type="nucleotide sequence ID" value="NZ_JAZDUF010000003.1"/>
</dbReference>
<gene>
    <name evidence="1" type="ORF">VZC37_10935</name>
</gene>
<sequence length="159" mass="18116">METVTAERIIDAPIERVFDWISNAHNYTRIPLVLTERLATPGREAPYGTGAVRVLGWAVGWFWERITAYDPPHSFDYDVYRSLPPSRHREGRVTFDSATGDDGVAATCVVWRTTFELSIPVIGGFLTRRVGVPLMTYAFRRILDEAERELVTERTQVID</sequence>
<name>A0ABU7MCM6_9ACTN</name>
<evidence type="ECO:0000313" key="2">
    <source>
        <dbReference type="Proteomes" id="UP001347146"/>
    </source>
</evidence>
<dbReference type="CDD" id="cd07821">
    <property type="entry name" value="PYR_PYL_RCAR_like"/>
    <property type="match status" value="1"/>
</dbReference>
<dbReference type="SUPFAM" id="SSF55961">
    <property type="entry name" value="Bet v1-like"/>
    <property type="match status" value="1"/>
</dbReference>